<name>A0A8S4R9W5_9NEOP</name>
<feature type="compositionally biased region" description="Low complexity" evidence="1">
    <location>
        <begin position="38"/>
        <end position="50"/>
    </location>
</feature>
<evidence type="ECO:0000313" key="4">
    <source>
        <dbReference type="Proteomes" id="UP000838756"/>
    </source>
</evidence>
<feature type="compositionally biased region" description="Low complexity" evidence="1">
    <location>
        <begin position="114"/>
        <end position="126"/>
    </location>
</feature>
<keyword evidence="2" id="KW-1133">Transmembrane helix</keyword>
<dbReference type="EMBL" id="CAKXAJ010024942">
    <property type="protein sequence ID" value="CAH2233158.1"/>
    <property type="molecule type" value="Genomic_DNA"/>
</dbReference>
<comment type="caution">
    <text evidence="3">The sequence shown here is derived from an EMBL/GenBank/DDBJ whole genome shotgun (WGS) entry which is preliminary data.</text>
</comment>
<dbReference type="Proteomes" id="UP000838756">
    <property type="component" value="Unassembled WGS sequence"/>
</dbReference>
<dbReference type="OrthoDB" id="3200163at2759"/>
<reference evidence="3" key="1">
    <citation type="submission" date="2022-03" db="EMBL/GenBank/DDBJ databases">
        <authorList>
            <person name="Lindestad O."/>
        </authorList>
    </citation>
    <scope>NUCLEOTIDE SEQUENCE</scope>
</reference>
<sequence length="169" mass="18523">MIPVMDGEIFPELYTTPSLDEEEESTEDQEPEVEECEPSPSARPALSALPAPQPSPKEDSLTNIDTQYYSYTVALGVTVGAGCFLLALNLLVFAGIYLQRGKRRTHRRPRRDGSGSSRAGAASLRSEPTALASPRKSTLKQRGRTKRETELSSSEKTCANTRDLSVDDF</sequence>
<protein>
    <submittedName>
        <fullName evidence="3">Jg17784 protein</fullName>
    </submittedName>
</protein>
<proteinExistence type="predicted"/>
<keyword evidence="2" id="KW-0812">Transmembrane</keyword>
<organism evidence="3 4">
    <name type="scientific">Pararge aegeria aegeria</name>
    <dbReference type="NCBI Taxonomy" id="348720"/>
    <lineage>
        <taxon>Eukaryota</taxon>
        <taxon>Metazoa</taxon>
        <taxon>Ecdysozoa</taxon>
        <taxon>Arthropoda</taxon>
        <taxon>Hexapoda</taxon>
        <taxon>Insecta</taxon>
        <taxon>Pterygota</taxon>
        <taxon>Neoptera</taxon>
        <taxon>Endopterygota</taxon>
        <taxon>Lepidoptera</taxon>
        <taxon>Glossata</taxon>
        <taxon>Ditrysia</taxon>
        <taxon>Papilionoidea</taxon>
        <taxon>Nymphalidae</taxon>
        <taxon>Satyrinae</taxon>
        <taxon>Satyrini</taxon>
        <taxon>Parargina</taxon>
        <taxon>Pararge</taxon>
    </lineage>
</organism>
<accession>A0A8S4R9W5</accession>
<feature type="compositionally biased region" description="Polar residues" evidence="1">
    <location>
        <begin position="151"/>
        <end position="163"/>
    </location>
</feature>
<evidence type="ECO:0000313" key="3">
    <source>
        <dbReference type="EMBL" id="CAH2233158.1"/>
    </source>
</evidence>
<feature type="compositionally biased region" description="Acidic residues" evidence="1">
    <location>
        <begin position="19"/>
        <end position="37"/>
    </location>
</feature>
<feature type="region of interest" description="Disordered" evidence="1">
    <location>
        <begin position="1"/>
        <end position="60"/>
    </location>
</feature>
<feature type="region of interest" description="Disordered" evidence="1">
    <location>
        <begin position="102"/>
        <end position="169"/>
    </location>
</feature>
<evidence type="ECO:0000256" key="1">
    <source>
        <dbReference type="SAM" id="MobiDB-lite"/>
    </source>
</evidence>
<keyword evidence="2" id="KW-0472">Membrane</keyword>
<evidence type="ECO:0000256" key="2">
    <source>
        <dbReference type="SAM" id="Phobius"/>
    </source>
</evidence>
<dbReference type="AlphaFoldDB" id="A0A8S4R9W5"/>
<keyword evidence="4" id="KW-1185">Reference proteome</keyword>
<feature type="transmembrane region" description="Helical" evidence="2">
    <location>
        <begin position="68"/>
        <end position="98"/>
    </location>
</feature>
<gene>
    <name evidence="3" type="primary">jg17784</name>
    <name evidence="3" type="ORF">PAEG_LOCUS11284</name>
</gene>